<dbReference type="InterPro" id="IPR018456">
    <property type="entry name" value="PTR2_symporter_CS"/>
</dbReference>
<feature type="transmembrane region" description="Helical" evidence="9">
    <location>
        <begin position="284"/>
        <end position="302"/>
    </location>
</feature>
<dbReference type="CDD" id="cd17346">
    <property type="entry name" value="MFS_DtpA_like"/>
    <property type="match status" value="1"/>
</dbReference>
<feature type="transmembrane region" description="Helical" evidence="9">
    <location>
        <begin position="362"/>
        <end position="382"/>
    </location>
</feature>
<protein>
    <submittedName>
        <fullName evidence="10">Peptide MFS transporter</fullName>
    </submittedName>
</protein>
<dbReference type="InterPro" id="IPR005279">
    <property type="entry name" value="Dipep/tripep_permease"/>
</dbReference>
<gene>
    <name evidence="10" type="ORF">H9789_03700</name>
</gene>
<feature type="transmembrane region" description="Helical" evidence="9">
    <location>
        <begin position="179"/>
        <end position="198"/>
    </location>
</feature>
<feature type="transmembrane region" description="Helical" evidence="9">
    <location>
        <begin position="105"/>
        <end position="124"/>
    </location>
</feature>
<dbReference type="InterPro" id="IPR050171">
    <property type="entry name" value="MFS_Transporters"/>
</dbReference>
<feature type="transmembrane region" description="Helical" evidence="9">
    <location>
        <begin position="394"/>
        <end position="413"/>
    </location>
</feature>
<dbReference type="InterPro" id="IPR000109">
    <property type="entry name" value="POT_fam"/>
</dbReference>
<evidence type="ECO:0000256" key="3">
    <source>
        <dbReference type="ARBA" id="ARBA00022475"/>
    </source>
</evidence>
<dbReference type="InterPro" id="IPR036259">
    <property type="entry name" value="MFS_trans_sf"/>
</dbReference>
<evidence type="ECO:0000313" key="10">
    <source>
        <dbReference type="EMBL" id="MBU3852923.1"/>
    </source>
</evidence>
<comment type="caution">
    <text evidence="10">The sequence shown here is derived from an EMBL/GenBank/DDBJ whole genome shotgun (WGS) entry which is preliminary data.</text>
</comment>
<feature type="transmembrane region" description="Helical" evidence="9">
    <location>
        <begin position="145"/>
        <end position="167"/>
    </location>
</feature>
<dbReference type="AlphaFoldDB" id="A0A9E2L7G5"/>
<evidence type="ECO:0000256" key="2">
    <source>
        <dbReference type="ARBA" id="ARBA00022448"/>
    </source>
</evidence>
<proteinExistence type="inferred from homology"/>
<evidence type="ECO:0000256" key="9">
    <source>
        <dbReference type="SAM" id="Phobius"/>
    </source>
</evidence>
<keyword evidence="7 9" id="KW-0472">Membrane</keyword>
<evidence type="ECO:0000256" key="8">
    <source>
        <dbReference type="RuleBase" id="RU003755"/>
    </source>
</evidence>
<feature type="transmembrane region" description="Helical" evidence="9">
    <location>
        <begin position="460"/>
        <end position="483"/>
    </location>
</feature>
<dbReference type="Proteomes" id="UP000823865">
    <property type="component" value="Unassembled WGS sequence"/>
</dbReference>
<keyword evidence="6 9" id="KW-1133">Transmembrane helix</keyword>
<dbReference type="PROSITE" id="PS01023">
    <property type="entry name" value="PTR2_2"/>
    <property type="match status" value="1"/>
</dbReference>
<evidence type="ECO:0000256" key="1">
    <source>
        <dbReference type="ARBA" id="ARBA00004651"/>
    </source>
</evidence>
<dbReference type="GO" id="GO:1904680">
    <property type="term" value="F:peptide transmembrane transporter activity"/>
    <property type="evidence" value="ECO:0007669"/>
    <property type="project" value="InterPro"/>
</dbReference>
<comment type="subcellular location">
    <subcellularLocation>
        <location evidence="1">Cell membrane</location>
        <topology evidence="1">Multi-pass membrane protein</topology>
    </subcellularLocation>
    <subcellularLocation>
        <location evidence="8">Membrane</location>
        <topology evidence="8">Multi-pass membrane protein</topology>
    </subcellularLocation>
</comment>
<dbReference type="Pfam" id="PF00854">
    <property type="entry name" value="PTR2"/>
    <property type="match status" value="1"/>
</dbReference>
<feature type="transmembrane region" description="Helical" evidence="9">
    <location>
        <begin position="503"/>
        <end position="525"/>
    </location>
</feature>
<sequence length="533" mass="58822">MSFSAKHPKGLYLLFATEMWERFSYYGMRAIFILYMTQALLFNKELASEIYGSYTGLVYLTPLIGGYIADRYWGNRKSIVFGAIIMALGQFFMFLSACFHHQTGLAVPLMFLGLFTLIMGNGFFKPNISTMVGDLYEPADHRKDSAFTIFYMGVNVGSFIAPLWCGFVGDTGNPEDFKWGFLSACVGMILGTVLFCAFKNKYIVTPEGAPIGTVPAAKANTQQATTDAQQTGTGTQQVAAAPAKSGSSSKTVLGILSAVVLFLLFSVNWNYLHDWSRIFEDADLIGTAIYAISIVVPVIIITDKSLTRIEQARIGVIYIIAFFVIFFWSAYEQAGASLTFFADEQTDRHLGSWEMPASYFQSFNPVMLVCLTPIFTALWGALDKRGLEPSSPMKQAIGLLLLAVGYVVIAFGVKDLDPNVKVSMLWLTSLYMLHTMGEICLSPIGLSMVNKLSPARFSSLMMGVWYMSTAAANKFAGMLSSYYPEEGVDKHLLGYHVADLFDFFMLFAIMSAVAAVILFCLTGILKKMMHGVE</sequence>
<reference evidence="10" key="1">
    <citation type="journal article" date="2021" name="PeerJ">
        <title>Extensive microbial diversity within the chicken gut microbiome revealed by metagenomics and culture.</title>
        <authorList>
            <person name="Gilroy R."/>
            <person name="Ravi A."/>
            <person name="Getino M."/>
            <person name="Pursley I."/>
            <person name="Horton D.L."/>
            <person name="Alikhan N.F."/>
            <person name="Baker D."/>
            <person name="Gharbi K."/>
            <person name="Hall N."/>
            <person name="Watson M."/>
            <person name="Adriaenssens E.M."/>
            <person name="Foster-Nyarko E."/>
            <person name="Jarju S."/>
            <person name="Secka A."/>
            <person name="Antonio M."/>
            <person name="Oren A."/>
            <person name="Chaudhuri R.R."/>
            <person name="La Ragione R."/>
            <person name="Hildebrand F."/>
            <person name="Pallen M.J."/>
        </authorList>
    </citation>
    <scope>NUCLEOTIDE SEQUENCE</scope>
    <source>
        <strain evidence="10">G3-2149</strain>
    </source>
</reference>
<feature type="transmembrane region" description="Helical" evidence="9">
    <location>
        <begin position="48"/>
        <end position="68"/>
    </location>
</feature>
<dbReference type="PANTHER" id="PTHR23517:SF15">
    <property type="entry name" value="PROTON-DEPENDENT OLIGOPEPTIDE FAMILY TRANSPORT PROTEIN"/>
    <property type="match status" value="1"/>
</dbReference>
<dbReference type="SUPFAM" id="SSF103473">
    <property type="entry name" value="MFS general substrate transporter"/>
    <property type="match status" value="1"/>
</dbReference>
<dbReference type="GO" id="GO:0005886">
    <property type="term" value="C:plasma membrane"/>
    <property type="evidence" value="ECO:0007669"/>
    <property type="project" value="UniProtKB-SubCell"/>
</dbReference>
<keyword evidence="3" id="KW-1003">Cell membrane</keyword>
<evidence type="ECO:0000256" key="7">
    <source>
        <dbReference type="ARBA" id="ARBA00023136"/>
    </source>
</evidence>
<feature type="transmembrane region" description="Helical" evidence="9">
    <location>
        <begin position="252"/>
        <end position="272"/>
    </location>
</feature>
<evidence type="ECO:0000256" key="5">
    <source>
        <dbReference type="ARBA" id="ARBA00022856"/>
    </source>
</evidence>
<feature type="transmembrane region" description="Helical" evidence="9">
    <location>
        <begin position="80"/>
        <end position="99"/>
    </location>
</feature>
<feature type="transmembrane region" description="Helical" evidence="9">
    <location>
        <begin position="314"/>
        <end position="331"/>
    </location>
</feature>
<name>A0A9E2L7G5_9BACT</name>
<dbReference type="EMBL" id="JAHLFU010000069">
    <property type="protein sequence ID" value="MBU3852923.1"/>
    <property type="molecule type" value="Genomic_DNA"/>
</dbReference>
<dbReference type="GO" id="GO:0006857">
    <property type="term" value="P:oligopeptide transport"/>
    <property type="evidence" value="ECO:0007669"/>
    <property type="project" value="InterPro"/>
</dbReference>
<accession>A0A9E2L7G5</accession>
<feature type="transmembrane region" description="Helical" evidence="9">
    <location>
        <begin position="425"/>
        <end position="448"/>
    </location>
</feature>
<keyword evidence="2 8" id="KW-0813">Transport</keyword>
<evidence type="ECO:0000256" key="6">
    <source>
        <dbReference type="ARBA" id="ARBA00022989"/>
    </source>
</evidence>
<keyword evidence="5" id="KW-0653">Protein transport</keyword>
<dbReference type="NCBIfam" id="TIGR00924">
    <property type="entry name" value="yjdL_sub1_fam"/>
    <property type="match status" value="2"/>
</dbReference>
<dbReference type="Gene3D" id="1.20.1250.20">
    <property type="entry name" value="MFS general substrate transporter like domains"/>
    <property type="match status" value="1"/>
</dbReference>
<reference evidence="10" key="2">
    <citation type="submission" date="2021-04" db="EMBL/GenBank/DDBJ databases">
        <authorList>
            <person name="Gilroy R."/>
        </authorList>
    </citation>
    <scope>NUCLEOTIDE SEQUENCE</scope>
    <source>
        <strain evidence="10">G3-2149</strain>
    </source>
</reference>
<evidence type="ECO:0000256" key="4">
    <source>
        <dbReference type="ARBA" id="ARBA00022692"/>
    </source>
</evidence>
<feature type="transmembrane region" description="Helical" evidence="9">
    <location>
        <begin position="23"/>
        <end position="42"/>
    </location>
</feature>
<evidence type="ECO:0000313" key="11">
    <source>
        <dbReference type="Proteomes" id="UP000823865"/>
    </source>
</evidence>
<dbReference type="PANTHER" id="PTHR23517">
    <property type="entry name" value="RESISTANCE PROTEIN MDTM, PUTATIVE-RELATED-RELATED"/>
    <property type="match status" value="1"/>
</dbReference>
<organism evidence="10 11">
    <name type="scientific">Candidatus Paraprevotella stercoravium</name>
    <dbReference type="NCBI Taxonomy" id="2838725"/>
    <lineage>
        <taxon>Bacteria</taxon>
        <taxon>Pseudomonadati</taxon>
        <taxon>Bacteroidota</taxon>
        <taxon>Bacteroidia</taxon>
        <taxon>Bacteroidales</taxon>
        <taxon>Prevotellaceae</taxon>
        <taxon>Paraprevotella</taxon>
    </lineage>
</organism>
<keyword evidence="4 8" id="KW-0812">Transmembrane</keyword>
<comment type="similarity">
    <text evidence="8">Belongs to the major facilitator superfamily. Proton-dependent oligopeptide transporter (POT/PTR) (TC 2.A.17) family.</text>
</comment>
<keyword evidence="5" id="KW-0571">Peptide transport</keyword>